<evidence type="ECO:0000259" key="2">
    <source>
        <dbReference type="Pfam" id="PF06985"/>
    </source>
</evidence>
<organism evidence="3 4">
    <name type="scientific">Eutypa lata (strain UCR-EL1)</name>
    <name type="common">Grapevine dieback disease fungus</name>
    <name type="synonym">Eutypa armeniacae</name>
    <dbReference type="NCBI Taxonomy" id="1287681"/>
    <lineage>
        <taxon>Eukaryota</taxon>
        <taxon>Fungi</taxon>
        <taxon>Dikarya</taxon>
        <taxon>Ascomycota</taxon>
        <taxon>Pezizomycotina</taxon>
        <taxon>Sordariomycetes</taxon>
        <taxon>Xylariomycetidae</taxon>
        <taxon>Xylariales</taxon>
        <taxon>Diatrypaceae</taxon>
        <taxon>Eutypa</taxon>
    </lineage>
</organism>
<reference evidence="4" key="1">
    <citation type="journal article" date="2013" name="Genome Announc.">
        <title>Draft genome sequence of the grapevine dieback fungus Eutypa lata UCR-EL1.</title>
        <authorList>
            <person name="Blanco-Ulate B."/>
            <person name="Rolshausen P.E."/>
            <person name="Cantu D."/>
        </authorList>
    </citation>
    <scope>NUCLEOTIDE SEQUENCE [LARGE SCALE GENOMIC DNA]</scope>
    <source>
        <strain evidence="4">UCR-EL1</strain>
    </source>
</reference>
<dbReference type="PANTHER" id="PTHR33112">
    <property type="entry name" value="DOMAIN PROTEIN, PUTATIVE-RELATED"/>
    <property type="match status" value="1"/>
</dbReference>
<evidence type="ECO:0000313" key="4">
    <source>
        <dbReference type="Proteomes" id="UP000012174"/>
    </source>
</evidence>
<name>M7SIK8_EUTLA</name>
<dbReference type="EMBL" id="KB707119">
    <property type="protein sequence ID" value="EMR64108.1"/>
    <property type="molecule type" value="Genomic_DNA"/>
</dbReference>
<feature type="compositionally biased region" description="Basic and acidic residues" evidence="1">
    <location>
        <begin position="324"/>
        <end position="336"/>
    </location>
</feature>
<dbReference type="AlphaFoldDB" id="M7SIK8"/>
<protein>
    <submittedName>
        <fullName evidence="3">Putative het-domain-containing protein</fullName>
    </submittedName>
</protein>
<gene>
    <name evidence="3" type="ORF">UCREL1_8928</name>
</gene>
<evidence type="ECO:0000256" key="1">
    <source>
        <dbReference type="SAM" id="MobiDB-lite"/>
    </source>
</evidence>
<dbReference type="STRING" id="1287681.M7SIK8"/>
<dbReference type="OMA" id="RACECGQ"/>
<dbReference type="Proteomes" id="UP000012174">
    <property type="component" value="Unassembled WGS sequence"/>
</dbReference>
<dbReference type="eggNOG" id="ENOG502T30W">
    <property type="taxonomic scope" value="Eukaryota"/>
</dbReference>
<keyword evidence="4" id="KW-1185">Reference proteome</keyword>
<dbReference type="HOGENOM" id="CLU_002639_2_8_1"/>
<dbReference type="KEGG" id="ela:UCREL1_8928"/>
<accession>M7SIK8</accession>
<feature type="domain" description="Heterokaryon incompatibility" evidence="2">
    <location>
        <begin position="187"/>
        <end position="344"/>
    </location>
</feature>
<sequence>MAAEFGLLPASAKLCAKCDWEAESHKSTTISTGDTYKGQRYRQIAVVRKAAQEGCWPCGLYLAAIEQLWVPDDPGFMTGQGQFYVRYDIERFTIHGQARHPVLHVYITGQPQAYRFPRAPELPASASSAKTHKFIKNCLEQCVRSHMSCRKASQGLGEKWPKRILEIDPETSQVRLIGFDKSMDQRYTALSYCWGPIKPPFKVSKGTLPSLESGVSTSILPKTIADAVHFSLRLGCTLIWVDSLCIVQDDPGDWDEESGKMSTVYRRALVTLIASSAGSCNDGFLETERESSVVLQQLEQQTKICARKLSEAGHHQPPSRRRFDRSPEHRRLEPVDERGWTLQEKLLSPRCVTFTAGEAQWECRTVRACECGQAPSEDTPPPPTTSLSPLTPEEEEWFDILGDYTSRNLSVDADRLTALAGISRAMAPRERGRFSAGIWVTPETSALTMRGLLWVRTPGIMRPSYCPRGYLAPSWSWASIVGEVSHVETTKFSASSCSYPSRILEVDISAATADPFGRLAFGFMRMRGALLRTRMKCVPSEQWKDGTVSLTSPVAGSCHVDVPLERVQMPGGGFTIQRRTTVSMEESDRLFAVSEFPETEVLVLLILEYTTDYGKRWAEGLVLGHSPTLPGYQRLGTISFSLENTKLPETSVVEDVCMF</sequence>
<feature type="region of interest" description="Disordered" evidence="1">
    <location>
        <begin position="309"/>
        <end position="336"/>
    </location>
</feature>
<dbReference type="OrthoDB" id="5125733at2759"/>
<dbReference type="PANTHER" id="PTHR33112:SF9">
    <property type="entry name" value="HETEROKARYON INCOMPATIBILITY DOMAIN-CONTAINING PROTEIN"/>
    <property type="match status" value="1"/>
</dbReference>
<dbReference type="InterPro" id="IPR010730">
    <property type="entry name" value="HET"/>
</dbReference>
<dbReference type="Pfam" id="PF06985">
    <property type="entry name" value="HET"/>
    <property type="match status" value="1"/>
</dbReference>
<proteinExistence type="predicted"/>
<evidence type="ECO:0000313" key="3">
    <source>
        <dbReference type="EMBL" id="EMR64108.1"/>
    </source>
</evidence>